<dbReference type="Proteomes" id="UP001186047">
    <property type="component" value="Unassembled WGS sequence"/>
</dbReference>
<evidence type="ECO:0000313" key="3">
    <source>
        <dbReference type="Proteomes" id="UP001186047"/>
    </source>
</evidence>
<dbReference type="AlphaFoldDB" id="A0AAE4T0G1"/>
<evidence type="ECO:0000313" key="2">
    <source>
        <dbReference type="EMBL" id="MDV2631760.1"/>
    </source>
</evidence>
<name>A0AAE4T0G1_9LACT</name>
<proteinExistence type="predicted"/>
<organism evidence="2 3">
    <name type="scientific">Lactococcus lactis</name>
    <dbReference type="NCBI Taxonomy" id="1358"/>
    <lineage>
        <taxon>Bacteria</taxon>
        <taxon>Bacillati</taxon>
        <taxon>Bacillota</taxon>
        <taxon>Bacilli</taxon>
        <taxon>Lactobacillales</taxon>
        <taxon>Streptococcaceae</taxon>
        <taxon>Lactococcus</taxon>
    </lineage>
</organism>
<protein>
    <submittedName>
        <fullName evidence="2">Uncharacterized protein</fullName>
    </submittedName>
</protein>
<sequence length="44" mass="5192">MPENALFYTQQLHEEIQAERRVAQEHKALKNLTTAQKKTSPQRK</sequence>
<evidence type="ECO:0000313" key="4">
    <source>
        <dbReference type="Proteomes" id="UP001186159"/>
    </source>
</evidence>
<gene>
    <name evidence="1" type="ORF">RZO27_03535</name>
    <name evidence="2" type="ORF">RZO31_02550</name>
</gene>
<dbReference type="EMBL" id="JAWHVL010000006">
    <property type="protein sequence ID" value="MDV2631760.1"/>
    <property type="molecule type" value="Genomic_DNA"/>
</dbReference>
<dbReference type="EMBL" id="JAWHVN010000024">
    <property type="protein sequence ID" value="MDV2618203.1"/>
    <property type="molecule type" value="Genomic_DNA"/>
</dbReference>
<accession>A0AAE4T0G1</accession>
<dbReference type="Proteomes" id="UP001186159">
    <property type="component" value="Unassembled WGS sequence"/>
</dbReference>
<evidence type="ECO:0000313" key="1">
    <source>
        <dbReference type="EMBL" id="MDV2618203.1"/>
    </source>
</evidence>
<comment type="caution">
    <text evidence="2">The sequence shown here is derived from an EMBL/GenBank/DDBJ whole genome shotgun (WGS) entry which is preliminary data.</text>
</comment>
<reference evidence="2 4" key="1">
    <citation type="submission" date="2023-10" db="EMBL/GenBank/DDBJ databases">
        <title>Production of high quality cheese from raw caw milk (raw cheese).</title>
        <authorList>
            <person name="Samouris G."/>
        </authorList>
    </citation>
    <scope>NUCLEOTIDE SEQUENCE</scope>
    <source>
        <strain evidence="2">M17-3</strain>
        <strain evidence="1 4">MRS-5</strain>
    </source>
</reference>
<dbReference type="RefSeq" id="WP_268746180.1">
    <property type="nucleotide sequence ID" value="NZ_JAOWLL010000001.1"/>
</dbReference>